<sequence length="93" mass="10955">MRTDCWFFEWEGNGIVCFRVTHRGVFEFGSGRIKELVSCEGLWEKGRISAKMWIMRFDSVWLQVEVLTLLPLSTHSPVKEECYHAPLNIYNNK</sequence>
<dbReference type="AlphaFoldDB" id="A0AAV4REF5"/>
<accession>A0AAV4REF5</accession>
<reference evidence="1 2" key="1">
    <citation type="submission" date="2021-06" db="EMBL/GenBank/DDBJ databases">
        <title>Caerostris darwini draft genome.</title>
        <authorList>
            <person name="Kono N."/>
            <person name="Arakawa K."/>
        </authorList>
    </citation>
    <scope>NUCLEOTIDE SEQUENCE [LARGE SCALE GENOMIC DNA]</scope>
</reference>
<keyword evidence="2" id="KW-1185">Reference proteome</keyword>
<evidence type="ECO:0000313" key="1">
    <source>
        <dbReference type="EMBL" id="GIY20353.1"/>
    </source>
</evidence>
<protein>
    <submittedName>
        <fullName evidence="1">Uncharacterized protein</fullName>
    </submittedName>
</protein>
<organism evidence="1 2">
    <name type="scientific">Caerostris darwini</name>
    <dbReference type="NCBI Taxonomy" id="1538125"/>
    <lineage>
        <taxon>Eukaryota</taxon>
        <taxon>Metazoa</taxon>
        <taxon>Ecdysozoa</taxon>
        <taxon>Arthropoda</taxon>
        <taxon>Chelicerata</taxon>
        <taxon>Arachnida</taxon>
        <taxon>Araneae</taxon>
        <taxon>Araneomorphae</taxon>
        <taxon>Entelegynae</taxon>
        <taxon>Araneoidea</taxon>
        <taxon>Araneidae</taxon>
        <taxon>Caerostris</taxon>
    </lineage>
</organism>
<comment type="caution">
    <text evidence="1">The sequence shown here is derived from an EMBL/GenBank/DDBJ whole genome shotgun (WGS) entry which is preliminary data.</text>
</comment>
<dbReference type="Proteomes" id="UP001054837">
    <property type="component" value="Unassembled WGS sequence"/>
</dbReference>
<proteinExistence type="predicted"/>
<name>A0AAV4REF5_9ARAC</name>
<gene>
    <name evidence="1" type="ORF">CDAR_394251</name>
</gene>
<evidence type="ECO:0000313" key="2">
    <source>
        <dbReference type="Proteomes" id="UP001054837"/>
    </source>
</evidence>
<dbReference type="EMBL" id="BPLQ01006153">
    <property type="protein sequence ID" value="GIY20353.1"/>
    <property type="molecule type" value="Genomic_DNA"/>
</dbReference>